<evidence type="ECO:0000313" key="2">
    <source>
        <dbReference type="EMBL" id="TKA67590.1"/>
    </source>
</evidence>
<feature type="chain" id="PRO_5020361283" evidence="1">
    <location>
        <begin position="21"/>
        <end position="309"/>
    </location>
</feature>
<feature type="signal peptide" evidence="1">
    <location>
        <begin position="1"/>
        <end position="20"/>
    </location>
</feature>
<comment type="caution">
    <text evidence="2">The sequence shown here is derived from an EMBL/GenBank/DDBJ whole genome shotgun (WGS) entry which is preliminary data.</text>
</comment>
<keyword evidence="1" id="KW-0732">Signal</keyword>
<dbReference type="OrthoDB" id="440424at2759"/>
<evidence type="ECO:0000313" key="3">
    <source>
        <dbReference type="Proteomes" id="UP000309340"/>
    </source>
</evidence>
<dbReference type="EMBL" id="NAJQ01000561">
    <property type="protein sequence ID" value="TKA67590.1"/>
    <property type="molecule type" value="Genomic_DNA"/>
</dbReference>
<dbReference type="Proteomes" id="UP000309340">
    <property type="component" value="Unassembled WGS sequence"/>
</dbReference>
<keyword evidence="3" id="KW-1185">Reference proteome</keyword>
<dbReference type="AlphaFoldDB" id="A0A4U0WVA2"/>
<evidence type="ECO:0000256" key="1">
    <source>
        <dbReference type="SAM" id="SignalP"/>
    </source>
</evidence>
<protein>
    <submittedName>
        <fullName evidence="2">Uncharacterized protein</fullName>
    </submittedName>
</protein>
<gene>
    <name evidence="2" type="ORF">B0A55_08704</name>
</gene>
<organism evidence="2 3">
    <name type="scientific">Friedmanniomyces simplex</name>
    <dbReference type="NCBI Taxonomy" id="329884"/>
    <lineage>
        <taxon>Eukaryota</taxon>
        <taxon>Fungi</taxon>
        <taxon>Dikarya</taxon>
        <taxon>Ascomycota</taxon>
        <taxon>Pezizomycotina</taxon>
        <taxon>Dothideomycetes</taxon>
        <taxon>Dothideomycetidae</taxon>
        <taxon>Mycosphaerellales</taxon>
        <taxon>Teratosphaeriaceae</taxon>
        <taxon>Friedmanniomyces</taxon>
    </lineage>
</organism>
<name>A0A4U0WVA2_9PEZI</name>
<sequence>MKSLTALLVAVLASVLITSAEDTDVKQKVPETPTILQDPLLHIGFACNDVSKWTEQAAKDVKGELDKVDLGDAGKWLDQAGKDIGAWTQQAAKDVKGELDKIDLGDAGQWLDQAGRDIVSWTKQALRDIRAETDKIDMTGASEWIRGAARDIQQALEGMDSDGFPGWLRQATRDIGVQTALEDLQYVKLEELPTEAWEYIHANPGQTVFYVVGGVAFIAPGVVYGPTILGTPRFGANGVRAASIAANTQKVFGGFVSAAGWFAHLTSAGAGGYGAGLLHGVTRLGAVAVGAVKAGIDRAQNATSQRPEV</sequence>
<dbReference type="InterPro" id="IPR038213">
    <property type="entry name" value="IFI6/IFI27-like_sf"/>
</dbReference>
<dbReference type="Gene3D" id="6.10.110.10">
    <property type="match status" value="1"/>
</dbReference>
<accession>A0A4U0WVA2</accession>
<reference evidence="2 3" key="1">
    <citation type="submission" date="2017-03" db="EMBL/GenBank/DDBJ databases">
        <title>Genomes of endolithic fungi from Antarctica.</title>
        <authorList>
            <person name="Coleine C."/>
            <person name="Masonjones S."/>
            <person name="Stajich J.E."/>
        </authorList>
    </citation>
    <scope>NUCLEOTIDE SEQUENCE [LARGE SCALE GENOMIC DNA]</scope>
    <source>
        <strain evidence="2 3">CCFEE 5184</strain>
    </source>
</reference>
<proteinExistence type="predicted"/>